<dbReference type="SMART" id="SM00198">
    <property type="entry name" value="SCP"/>
    <property type="match status" value="1"/>
</dbReference>
<name>A0A4U5NTN2_STECR</name>
<dbReference type="InterPro" id="IPR034113">
    <property type="entry name" value="SCP_GAPR1-like"/>
</dbReference>
<dbReference type="InterPro" id="IPR035940">
    <property type="entry name" value="CAP_sf"/>
</dbReference>
<proteinExistence type="predicted"/>
<sequence length="149" mass="16730">MDPGFNIAEFRAKHLKDTNECRKKHAAEPLVLCEELNKFAQEWADTIASTGQLYHRSESKYGENIAAAYSLADVNAVKNWYAEEAKYKYDVGKFSNETGYFTQLVWRNSKRLGVGVAKSASGVYYVVANYDPPGNFVGAFVQNVGTKRK</sequence>
<comment type="caution">
    <text evidence="2">The sequence shown here is derived from an EMBL/GenBank/DDBJ whole genome shotgun (WGS) entry which is preliminary data.</text>
</comment>
<dbReference type="InterPro" id="IPR014044">
    <property type="entry name" value="CAP_dom"/>
</dbReference>
<keyword evidence="3" id="KW-1185">Reference proteome</keyword>
<dbReference type="PRINTS" id="PR00837">
    <property type="entry name" value="V5TPXLIKE"/>
</dbReference>
<dbReference type="PANTHER" id="PTHR10334">
    <property type="entry name" value="CYSTEINE-RICH SECRETORY PROTEIN-RELATED"/>
    <property type="match status" value="1"/>
</dbReference>
<dbReference type="Pfam" id="PF00188">
    <property type="entry name" value="CAP"/>
    <property type="match status" value="1"/>
</dbReference>
<dbReference type="InterPro" id="IPR001283">
    <property type="entry name" value="CRISP-related"/>
</dbReference>
<reference evidence="2 3" key="1">
    <citation type="journal article" date="2015" name="Genome Biol.">
        <title>Comparative genomics of Steinernema reveals deeply conserved gene regulatory networks.</title>
        <authorList>
            <person name="Dillman A.R."/>
            <person name="Macchietto M."/>
            <person name="Porter C.F."/>
            <person name="Rogers A."/>
            <person name="Williams B."/>
            <person name="Antoshechkin I."/>
            <person name="Lee M.M."/>
            <person name="Goodwin Z."/>
            <person name="Lu X."/>
            <person name="Lewis E.E."/>
            <person name="Goodrich-Blair H."/>
            <person name="Stock S.P."/>
            <person name="Adams B.J."/>
            <person name="Sternberg P.W."/>
            <person name="Mortazavi A."/>
        </authorList>
    </citation>
    <scope>NUCLEOTIDE SEQUENCE [LARGE SCALE GENOMIC DNA]</scope>
    <source>
        <strain evidence="2 3">ALL</strain>
    </source>
</reference>
<evidence type="ECO:0000313" key="3">
    <source>
        <dbReference type="Proteomes" id="UP000298663"/>
    </source>
</evidence>
<dbReference type="CDD" id="cd05382">
    <property type="entry name" value="CAP_GAPR1-like"/>
    <property type="match status" value="1"/>
</dbReference>
<feature type="domain" description="SCP" evidence="1">
    <location>
        <begin position="9"/>
        <end position="138"/>
    </location>
</feature>
<gene>
    <name evidence="2" type="ORF">L596_011366</name>
</gene>
<dbReference type="OrthoDB" id="337038at2759"/>
<dbReference type="AlphaFoldDB" id="A0A4U5NTN2"/>
<accession>A0A4U5NTN2</accession>
<organism evidence="2 3">
    <name type="scientific">Steinernema carpocapsae</name>
    <name type="common">Entomopathogenic nematode</name>
    <dbReference type="NCBI Taxonomy" id="34508"/>
    <lineage>
        <taxon>Eukaryota</taxon>
        <taxon>Metazoa</taxon>
        <taxon>Ecdysozoa</taxon>
        <taxon>Nematoda</taxon>
        <taxon>Chromadorea</taxon>
        <taxon>Rhabditida</taxon>
        <taxon>Tylenchina</taxon>
        <taxon>Panagrolaimomorpha</taxon>
        <taxon>Strongyloidoidea</taxon>
        <taxon>Steinernematidae</taxon>
        <taxon>Steinernema</taxon>
    </lineage>
</organism>
<dbReference type="SUPFAM" id="SSF55797">
    <property type="entry name" value="PR-1-like"/>
    <property type="match status" value="1"/>
</dbReference>
<evidence type="ECO:0000259" key="1">
    <source>
        <dbReference type="SMART" id="SM00198"/>
    </source>
</evidence>
<dbReference type="Gene3D" id="3.40.33.10">
    <property type="entry name" value="CAP"/>
    <property type="match status" value="1"/>
</dbReference>
<dbReference type="FunFam" id="3.40.33.10:FF:000002">
    <property type="entry name" value="Golgi-associated plant pathogenesis-related protein 1"/>
    <property type="match status" value="1"/>
</dbReference>
<evidence type="ECO:0000313" key="2">
    <source>
        <dbReference type="EMBL" id="TKR86857.1"/>
    </source>
</evidence>
<dbReference type="EMBL" id="AZBU02000003">
    <property type="protein sequence ID" value="TKR86857.1"/>
    <property type="molecule type" value="Genomic_DNA"/>
</dbReference>
<protein>
    <recommendedName>
        <fullName evidence="1">SCP domain-containing protein</fullName>
    </recommendedName>
</protein>
<dbReference type="Proteomes" id="UP000298663">
    <property type="component" value="Unassembled WGS sequence"/>
</dbReference>
<reference evidence="2 3" key="2">
    <citation type="journal article" date="2019" name="G3 (Bethesda)">
        <title>Hybrid Assembly of the Genome of the Entomopathogenic Nematode Steinernema carpocapsae Identifies the X-Chromosome.</title>
        <authorList>
            <person name="Serra L."/>
            <person name="Macchietto M."/>
            <person name="Macias-Munoz A."/>
            <person name="McGill C.J."/>
            <person name="Rodriguez I.M."/>
            <person name="Rodriguez B."/>
            <person name="Murad R."/>
            <person name="Mortazavi A."/>
        </authorList>
    </citation>
    <scope>NUCLEOTIDE SEQUENCE [LARGE SCALE GENOMIC DNA]</scope>
    <source>
        <strain evidence="2 3">ALL</strain>
    </source>
</reference>